<reference evidence="2 3" key="1">
    <citation type="submission" date="2020-08" db="EMBL/GenBank/DDBJ databases">
        <title>The isolate Caproiciproducens sp. 7D4C2 produces n-caproate at mildly acidic conditions from hexoses: genome and rBOX comparison with related strains and chain-elongating bacteria.</title>
        <authorList>
            <person name="Esquivel-Elizondo S."/>
            <person name="Bagci C."/>
            <person name="Temovska M."/>
            <person name="Jeon B.S."/>
            <person name="Bessarab I."/>
            <person name="Williams R.B.H."/>
            <person name="Huson D.H."/>
            <person name="Angenent L.T."/>
        </authorList>
    </citation>
    <scope>NUCLEOTIDE SEQUENCE [LARGE SCALE GENOMIC DNA]</scope>
    <source>
        <strain evidence="2 3">7D4C2</strain>
    </source>
</reference>
<dbReference type="Proteomes" id="UP000515909">
    <property type="component" value="Chromosome"/>
</dbReference>
<dbReference type="RefSeq" id="WP_187036870.1">
    <property type="nucleotide sequence ID" value="NZ_CP060286.1"/>
</dbReference>
<evidence type="ECO:0000313" key="2">
    <source>
        <dbReference type="EMBL" id="QNK41553.1"/>
    </source>
</evidence>
<evidence type="ECO:0000259" key="1">
    <source>
        <dbReference type="Pfam" id="PF24963"/>
    </source>
</evidence>
<dbReference type="KEGG" id="cfem:HCR03_04625"/>
<dbReference type="Pfam" id="PF24963">
    <property type="entry name" value="DUF7768"/>
    <property type="match status" value="1"/>
</dbReference>
<dbReference type="AlphaFoldDB" id="A0A7G8TD62"/>
<gene>
    <name evidence="2" type="ORF">HCR03_04625</name>
</gene>
<dbReference type="InterPro" id="IPR056670">
    <property type="entry name" value="DUF7768"/>
</dbReference>
<dbReference type="Gene3D" id="3.40.50.10400">
    <property type="entry name" value="Hypothetical protein PA1492"/>
    <property type="match status" value="1"/>
</dbReference>
<sequence length="123" mass="14229">MFEKLVYICSPYHGVMERNRLNAVEYCEYAAQMGVIPLAPHTIFTQYLDDDVPSQREVGLKMGLELLRRCDELWVFGSVITEGMEQEIIEANISQIPIRLLPDFNIHQETPLEPDEADLQFEL</sequence>
<organism evidence="2 3">
    <name type="scientific">Caproicibacter fermentans</name>
    <dbReference type="NCBI Taxonomy" id="2576756"/>
    <lineage>
        <taxon>Bacteria</taxon>
        <taxon>Bacillati</taxon>
        <taxon>Bacillota</taxon>
        <taxon>Clostridia</taxon>
        <taxon>Eubacteriales</taxon>
        <taxon>Acutalibacteraceae</taxon>
        <taxon>Caproicibacter</taxon>
    </lineage>
</organism>
<evidence type="ECO:0000313" key="3">
    <source>
        <dbReference type="Proteomes" id="UP000515909"/>
    </source>
</evidence>
<feature type="domain" description="DUF7768" evidence="1">
    <location>
        <begin position="4"/>
        <end position="100"/>
    </location>
</feature>
<protein>
    <submittedName>
        <fullName evidence="2">DUF4406 domain-containing protein</fullName>
    </submittedName>
</protein>
<accession>A0A7G8TD62</accession>
<dbReference type="EMBL" id="CP060286">
    <property type="protein sequence ID" value="QNK41553.1"/>
    <property type="molecule type" value="Genomic_DNA"/>
</dbReference>
<proteinExistence type="predicted"/>
<name>A0A7G8TD62_9FIRM</name>